<dbReference type="SUPFAM" id="SSF82199">
    <property type="entry name" value="SET domain"/>
    <property type="match status" value="1"/>
</dbReference>
<dbReference type="Gene3D" id="2.170.270.10">
    <property type="entry name" value="SET domain"/>
    <property type="match status" value="2"/>
</dbReference>
<reference evidence="2 3" key="1">
    <citation type="submission" date="2023-03" db="EMBL/GenBank/DDBJ databases">
        <title>Genome sequence of Lichtheimia ornata CBS 291.66.</title>
        <authorList>
            <person name="Mohabir J.T."/>
            <person name="Shea T.P."/>
            <person name="Kurbessoian T."/>
            <person name="Berby B."/>
            <person name="Fontaine J."/>
            <person name="Livny J."/>
            <person name="Gnirke A."/>
            <person name="Stajich J.E."/>
            <person name="Cuomo C.A."/>
        </authorList>
    </citation>
    <scope>NUCLEOTIDE SEQUENCE [LARGE SCALE GENOMIC DNA]</scope>
    <source>
        <strain evidence="2">CBS 291.66</strain>
    </source>
</reference>
<proteinExistence type="predicted"/>
<keyword evidence="3" id="KW-1185">Reference proteome</keyword>
<dbReference type="PANTHER" id="PTHR12197">
    <property type="entry name" value="HISTONE-LYSINE N-METHYLTRANSFERASE SMYD"/>
    <property type="match status" value="1"/>
</dbReference>
<dbReference type="Pfam" id="PF00856">
    <property type="entry name" value="SET"/>
    <property type="match status" value="1"/>
</dbReference>
<evidence type="ECO:0000313" key="2">
    <source>
        <dbReference type="EMBL" id="KAJ8655178.1"/>
    </source>
</evidence>
<evidence type="ECO:0000313" key="3">
    <source>
        <dbReference type="Proteomes" id="UP001234581"/>
    </source>
</evidence>
<dbReference type="InterPro" id="IPR046341">
    <property type="entry name" value="SET_dom_sf"/>
</dbReference>
<dbReference type="GO" id="GO:0005634">
    <property type="term" value="C:nucleus"/>
    <property type="evidence" value="ECO:0007669"/>
    <property type="project" value="TreeGrafter"/>
</dbReference>
<dbReference type="InterPro" id="IPR001214">
    <property type="entry name" value="SET_dom"/>
</dbReference>
<accession>A0AAD7XW46</accession>
<evidence type="ECO:0000259" key="1">
    <source>
        <dbReference type="PROSITE" id="PS50280"/>
    </source>
</evidence>
<comment type="caution">
    <text evidence="2">The sequence shown here is derived from an EMBL/GenBank/DDBJ whole genome shotgun (WGS) entry which is preliminary data.</text>
</comment>
<dbReference type="Proteomes" id="UP001234581">
    <property type="component" value="Unassembled WGS sequence"/>
</dbReference>
<dbReference type="Gene3D" id="6.10.140.2220">
    <property type="match status" value="1"/>
</dbReference>
<protein>
    <recommendedName>
        <fullName evidence="1">SET domain-containing protein</fullName>
    </recommendedName>
</protein>
<organism evidence="2 3">
    <name type="scientific">Lichtheimia ornata</name>
    <dbReference type="NCBI Taxonomy" id="688661"/>
    <lineage>
        <taxon>Eukaryota</taxon>
        <taxon>Fungi</taxon>
        <taxon>Fungi incertae sedis</taxon>
        <taxon>Mucoromycota</taxon>
        <taxon>Mucoromycotina</taxon>
        <taxon>Mucoromycetes</taxon>
        <taxon>Mucorales</taxon>
        <taxon>Lichtheimiaceae</taxon>
        <taxon>Lichtheimia</taxon>
    </lineage>
</organism>
<feature type="domain" description="SET" evidence="1">
    <location>
        <begin position="31"/>
        <end position="360"/>
    </location>
</feature>
<dbReference type="CDD" id="cd20071">
    <property type="entry name" value="SET_SMYD"/>
    <property type="match status" value="1"/>
</dbReference>
<sequence length="394" mass="44272">MALTTSRKAVDFITLHAHPEALSNEHPANNEWLKVEALPGKGRGFVARRHIPAGTVVYTAHPLAVAVSQEWIPETCAWCFAFSYPKRMRVKSTHTKDVMFCSPECQTCFYQQGYKDEADLLVRGYHALDHVKEPMASSTAASDPLVDIIPPPPSKDCSDTQLAAWLDEAWSTVAAAPSDMNAMWAPDRGERTMCRLITACLARKRCQEDCLFSSTPDMIGFEQLWEMQCNELACVRAMLQTQQQEVPTQLIEIMHLYLYLSSAVAGILDCPHALFRAIYFREAANSFGLWEMPHGNQQAQMMDQGVTDDQELLGWGIYPSAVYFNHACNANIVKIRDGRSMRFIAKTDIPLGQEACISYGSVGEAVDERRARLLEHYHFWCECIRCKTESSSSS</sequence>
<dbReference type="AlphaFoldDB" id="A0AAD7XW46"/>
<gene>
    <name evidence="2" type="ORF">O0I10_009213</name>
</gene>
<dbReference type="InterPro" id="IPR050869">
    <property type="entry name" value="H3K4_H4K5_MeTrfase"/>
</dbReference>
<dbReference type="GeneID" id="83216620"/>
<dbReference type="PROSITE" id="PS50280">
    <property type="entry name" value="SET"/>
    <property type="match status" value="1"/>
</dbReference>
<dbReference type="PANTHER" id="PTHR12197:SF294">
    <property type="entry name" value="POTENTIAL PROTEIN LYSINE METHYLTRANSFERASE SET6"/>
    <property type="match status" value="1"/>
</dbReference>
<name>A0AAD7XW46_9FUNG</name>
<dbReference type="RefSeq" id="XP_058340091.1">
    <property type="nucleotide sequence ID" value="XM_058489210.1"/>
</dbReference>
<dbReference type="EMBL" id="JARTCD010000052">
    <property type="protein sequence ID" value="KAJ8655178.1"/>
    <property type="molecule type" value="Genomic_DNA"/>
</dbReference>